<organism evidence="2 3">
    <name type="scientific">Pomacea canaliculata</name>
    <name type="common">Golden apple snail</name>
    <dbReference type="NCBI Taxonomy" id="400727"/>
    <lineage>
        <taxon>Eukaryota</taxon>
        <taxon>Metazoa</taxon>
        <taxon>Spiralia</taxon>
        <taxon>Lophotrochozoa</taxon>
        <taxon>Mollusca</taxon>
        <taxon>Gastropoda</taxon>
        <taxon>Caenogastropoda</taxon>
        <taxon>Architaenioglossa</taxon>
        <taxon>Ampullarioidea</taxon>
        <taxon>Ampullariidae</taxon>
        <taxon>Pomacea</taxon>
    </lineage>
</organism>
<feature type="region of interest" description="Disordered" evidence="1">
    <location>
        <begin position="175"/>
        <end position="211"/>
    </location>
</feature>
<feature type="compositionally biased region" description="Polar residues" evidence="1">
    <location>
        <begin position="185"/>
        <end position="204"/>
    </location>
</feature>
<evidence type="ECO:0000256" key="1">
    <source>
        <dbReference type="SAM" id="MobiDB-lite"/>
    </source>
</evidence>
<dbReference type="Proteomes" id="UP000245119">
    <property type="component" value="Linkage Group LG12"/>
</dbReference>
<dbReference type="InterPro" id="IPR011029">
    <property type="entry name" value="DEATH-like_dom_sf"/>
</dbReference>
<dbReference type="EMBL" id="PZQS01000012">
    <property type="protein sequence ID" value="PVD20457.1"/>
    <property type="molecule type" value="Genomic_DNA"/>
</dbReference>
<reference evidence="2 3" key="1">
    <citation type="submission" date="2018-04" db="EMBL/GenBank/DDBJ databases">
        <title>The genome of golden apple snail Pomacea canaliculata provides insight into stress tolerance and invasive adaptation.</title>
        <authorList>
            <person name="Liu C."/>
            <person name="Liu B."/>
            <person name="Ren Y."/>
            <person name="Zhang Y."/>
            <person name="Wang H."/>
            <person name="Li S."/>
            <person name="Jiang F."/>
            <person name="Yin L."/>
            <person name="Zhang G."/>
            <person name="Qian W."/>
            <person name="Fan W."/>
        </authorList>
    </citation>
    <scope>NUCLEOTIDE SEQUENCE [LARGE SCALE GENOMIC DNA]</scope>
    <source>
        <strain evidence="2">SZHN2017</strain>
        <tissue evidence="2">Muscle</tissue>
    </source>
</reference>
<comment type="caution">
    <text evidence="2">The sequence shown here is derived from an EMBL/GenBank/DDBJ whole genome shotgun (WGS) entry which is preliminary data.</text>
</comment>
<evidence type="ECO:0000313" key="3">
    <source>
        <dbReference type="Proteomes" id="UP000245119"/>
    </source>
</evidence>
<accession>A0A2T7NH00</accession>
<feature type="region of interest" description="Disordered" evidence="1">
    <location>
        <begin position="1"/>
        <end position="24"/>
    </location>
</feature>
<dbReference type="AlphaFoldDB" id="A0A2T7NH00"/>
<dbReference type="Gene3D" id="1.10.533.10">
    <property type="entry name" value="Death Domain, Fas"/>
    <property type="match status" value="2"/>
</dbReference>
<name>A0A2T7NH00_POMCA</name>
<sequence>MSQPLQNVDSVMHPAQDIGADNTSEVSQEQQLEYLVDVFHDFLLDTVDISALQSVIQELERHNQLKDATDKLIEYIKKSKEPGKWRAFFDGLHSIGNSIVVETVLQEKPDSKWHDARKELIKLFAGRIEETLKLDCILPYCLNLLPDGSIEKIHELCEELENKREASEFEEIAPREHTIGERGRNTASLTQHGQENPMATQAEASRSKGEQPQVPMLYECYAGGCFP</sequence>
<gene>
    <name evidence="2" type="ORF">C0Q70_18613</name>
</gene>
<proteinExistence type="predicted"/>
<keyword evidence="3" id="KW-1185">Reference proteome</keyword>
<evidence type="ECO:0000313" key="2">
    <source>
        <dbReference type="EMBL" id="PVD20457.1"/>
    </source>
</evidence>
<feature type="compositionally biased region" description="Basic and acidic residues" evidence="1">
    <location>
        <begin position="175"/>
        <end position="184"/>
    </location>
</feature>
<protein>
    <submittedName>
        <fullName evidence="2">Uncharacterized protein</fullName>
    </submittedName>
</protein>